<keyword evidence="1" id="KW-0732">Signal</keyword>
<keyword evidence="3" id="KW-1185">Reference proteome</keyword>
<dbReference type="Proteomes" id="UP000242791">
    <property type="component" value="Unassembled WGS sequence"/>
</dbReference>
<dbReference type="EMBL" id="LGTZ01000424">
    <property type="protein sequence ID" value="OJD25145.1"/>
    <property type="molecule type" value="Genomic_DNA"/>
</dbReference>
<sequence>MPMMEDSYSLSLVGICILILLPPSRRYYGDPVQAHATLSEAATRVTIDEFGVLVLSTIITGWGASGRNSVEAAS</sequence>
<dbReference type="VEuPathDB" id="FungiDB:ACJ73_03489"/>
<proteinExistence type="predicted"/>
<dbReference type="OrthoDB" id="5354164at2759"/>
<gene>
    <name evidence="2" type="ORF">ACJ73_03489</name>
</gene>
<evidence type="ECO:0000313" key="2">
    <source>
        <dbReference type="EMBL" id="OJD25145.1"/>
    </source>
</evidence>
<organism evidence="2 3">
    <name type="scientific">Blastomyces percursus</name>
    <dbReference type="NCBI Taxonomy" id="1658174"/>
    <lineage>
        <taxon>Eukaryota</taxon>
        <taxon>Fungi</taxon>
        <taxon>Dikarya</taxon>
        <taxon>Ascomycota</taxon>
        <taxon>Pezizomycotina</taxon>
        <taxon>Eurotiomycetes</taxon>
        <taxon>Eurotiomycetidae</taxon>
        <taxon>Onygenales</taxon>
        <taxon>Ajellomycetaceae</taxon>
        <taxon>Blastomyces</taxon>
    </lineage>
</organism>
<comment type="caution">
    <text evidence="2">The sequence shown here is derived from an EMBL/GenBank/DDBJ whole genome shotgun (WGS) entry which is preliminary data.</text>
</comment>
<protein>
    <submittedName>
        <fullName evidence="2">Uncharacterized protein</fullName>
    </submittedName>
</protein>
<accession>A0A1J9Q9E2</accession>
<feature type="chain" id="PRO_5012905017" evidence="1">
    <location>
        <begin position="27"/>
        <end position="74"/>
    </location>
</feature>
<reference evidence="2 3" key="1">
    <citation type="submission" date="2015-08" db="EMBL/GenBank/DDBJ databases">
        <title>Emmonsia species relationships and genome sequence.</title>
        <authorList>
            <person name="Cuomo C.A."/>
            <person name="Schwartz I.S."/>
            <person name="Kenyon C."/>
            <person name="De Hoog G.S."/>
            <person name="Govender N.P."/>
            <person name="Botha A."/>
            <person name="Moreno L."/>
            <person name="De Vries M."/>
            <person name="Munoz J.F."/>
            <person name="Stielow J.B."/>
        </authorList>
    </citation>
    <scope>NUCLEOTIDE SEQUENCE [LARGE SCALE GENOMIC DNA]</scope>
    <source>
        <strain evidence="2 3">EI222</strain>
    </source>
</reference>
<evidence type="ECO:0000313" key="3">
    <source>
        <dbReference type="Proteomes" id="UP000242791"/>
    </source>
</evidence>
<feature type="signal peptide" evidence="1">
    <location>
        <begin position="1"/>
        <end position="26"/>
    </location>
</feature>
<dbReference type="AlphaFoldDB" id="A0A1J9Q9E2"/>
<name>A0A1J9Q9E2_9EURO</name>
<evidence type="ECO:0000256" key="1">
    <source>
        <dbReference type="SAM" id="SignalP"/>
    </source>
</evidence>